<proteinExistence type="predicted"/>
<keyword evidence="3" id="KW-1185">Reference proteome</keyword>
<reference evidence="2 3" key="1">
    <citation type="submission" date="2014-09" db="EMBL/GenBank/DDBJ databases">
        <title>Draft genome sequence of Streptomyces natalensis ATCC 27448, producer of the antifungal pimaricin.</title>
        <authorList>
            <person name="Mendes M.V."/>
            <person name="Beites T."/>
            <person name="Pires S."/>
            <person name="Santos C.L."/>
            <person name="Moradas-Ferreira P."/>
        </authorList>
    </citation>
    <scope>NUCLEOTIDE SEQUENCE [LARGE SCALE GENOMIC DNA]</scope>
    <source>
        <strain evidence="2 3">ATCC 27448</strain>
    </source>
</reference>
<sequence length="139" mass="14826">MNSAEQASHAENSARPQPPDPPGQPDEVLVEVVGCATQDAHAVFSALRESFASDRAADDVPTEINGASATVWTATVDVTDLHGQAAPRRLTAPVTVDLQGGYWAVNRIRESLTHAFAVRVVGTAAGDQEEEVQLRLENR</sequence>
<dbReference type="EMBL" id="JRKI01000045">
    <property type="protein sequence ID" value="KIZ14777.1"/>
    <property type="molecule type" value="Genomic_DNA"/>
</dbReference>
<feature type="region of interest" description="Disordered" evidence="1">
    <location>
        <begin position="1"/>
        <end position="26"/>
    </location>
</feature>
<gene>
    <name evidence="2" type="ORF">SNA_30310</name>
</gene>
<evidence type="ECO:0000256" key="1">
    <source>
        <dbReference type="SAM" id="MobiDB-lite"/>
    </source>
</evidence>
<organism evidence="2 3">
    <name type="scientific">Streptomyces natalensis ATCC 27448</name>
    <dbReference type="NCBI Taxonomy" id="1240678"/>
    <lineage>
        <taxon>Bacteria</taxon>
        <taxon>Bacillati</taxon>
        <taxon>Actinomycetota</taxon>
        <taxon>Actinomycetes</taxon>
        <taxon>Kitasatosporales</taxon>
        <taxon>Streptomycetaceae</taxon>
        <taxon>Streptomyces</taxon>
    </lineage>
</organism>
<accession>A0A0D7CHA3</accession>
<name>A0A0D7CHA3_9ACTN</name>
<protein>
    <submittedName>
        <fullName evidence="2">Uncharacterized protein</fullName>
    </submittedName>
</protein>
<dbReference type="PATRIC" id="fig|1240678.4.peg.6485"/>
<dbReference type="AlphaFoldDB" id="A0A0D7CHA3"/>
<comment type="caution">
    <text evidence="2">The sequence shown here is derived from an EMBL/GenBank/DDBJ whole genome shotgun (WGS) entry which is preliminary data.</text>
</comment>
<dbReference type="Proteomes" id="UP000032458">
    <property type="component" value="Unassembled WGS sequence"/>
</dbReference>
<evidence type="ECO:0000313" key="2">
    <source>
        <dbReference type="EMBL" id="KIZ14777.1"/>
    </source>
</evidence>
<feature type="compositionally biased region" description="Polar residues" evidence="1">
    <location>
        <begin position="1"/>
        <end position="15"/>
    </location>
</feature>
<dbReference type="RefSeq" id="WP_030069022.1">
    <property type="nucleotide sequence ID" value="NZ_JRKI01000045.1"/>
</dbReference>
<evidence type="ECO:0000313" key="3">
    <source>
        <dbReference type="Proteomes" id="UP000032458"/>
    </source>
</evidence>